<comment type="subcellular location">
    <subcellularLocation>
        <location evidence="1">Membrane</location>
        <topology evidence="1">Multi-pass membrane protein</topology>
    </subcellularLocation>
</comment>
<protein>
    <submittedName>
        <fullName evidence="7">Putative flippase GtrA</fullName>
    </submittedName>
</protein>
<feature type="transmembrane region" description="Helical" evidence="5">
    <location>
        <begin position="7"/>
        <end position="27"/>
    </location>
</feature>
<dbReference type="AlphaFoldDB" id="A0A4Q7N5X1"/>
<dbReference type="InterPro" id="IPR007267">
    <property type="entry name" value="GtrA_DPMS_TM"/>
</dbReference>
<evidence type="ECO:0000256" key="4">
    <source>
        <dbReference type="ARBA" id="ARBA00023136"/>
    </source>
</evidence>
<comment type="caution">
    <text evidence="7">The sequence shown here is derived from an EMBL/GenBank/DDBJ whole genome shotgun (WGS) entry which is preliminary data.</text>
</comment>
<keyword evidence="3 5" id="KW-1133">Transmembrane helix</keyword>
<evidence type="ECO:0000256" key="5">
    <source>
        <dbReference type="SAM" id="Phobius"/>
    </source>
</evidence>
<gene>
    <name evidence="7" type="ORF">EV199_2346</name>
</gene>
<evidence type="ECO:0000313" key="8">
    <source>
        <dbReference type="Proteomes" id="UP000293874"/>
    </source>
</evidence>
<evidence type="ECO:0000256" key="3">
    <source>
        <dbReference type="ARBA" id="ARBA00022989"/>
    </source>
</evidence>
<proteinExistence type="predicted"/>
<reference evidence="7 8" key="1">
    <citation type="submission" date="2019-02" db="EMBL/GenBank/DDBJ databases">
        <title>Genomic Encyclopedia of Type Strains, Phase IV (KMG-IV): sequencing the most valuable type-strain genomes for metagenomic binning, comparative biology and taxonomic classification.</title>
        <authorList>
            <person name="Goeker M."/>
        </authorList>
    </citation>
    <scope>NUCLEOTIDE SEQUENCE [LARGE SCALE GENOMIC DNA]</scope>
    <source>
        <strain evidence="7 8">DSM 18116</strain>
    </source>
</reference>
<evidence type="ECO:0000256" key="1">
    <source>
        <dbReference type="ARBA" id="ARBA00004141"/>
    </source>
</evidence>
<evidence type="ECO:0000313" key="7">
    <source>
        <dbReference type="EMBL" id="RZS76461.1"/>
    </source>
</evidence>
<keyword evidence="8" id="KW-1185">Reference proteome</keyword>
<feature type="domain" description="GtrA/DPMS transmembrane" evidence="6">
    <location>
        <begin position="7"/>
        <end position="134"/>
    </location>
</feature>
<dbReference type="GO" id="GO:0016020">
    <property type="term" value="C:membrane"/>
    <property type="evidence" value="ECO:0007669"/>
    <property type="project" value="UniProtKB-SubCell"/>
</dbReference>
<keyword evidence="4 5" id="KW-0472">Membrane</keyword>
<dbReference type="GO" id="GO:0000271">
    <property type="term" value="P:polysaccharide biosynthetic process"/>
    <property type="evidence" value="ECO:0007669"/>
    <property type="project" value="InterPro"/>
</dbReference>
<keyword evidence="2 5" id="KW-0812">Transmembrane</keyword>
<dbReference type="Pfam" id="PF04138">
    <property type="entry name" value="GtrA_DPMS_TM"/>
    <property type="match status" value="1"/>
</dbReference>
<feature type="transmembrane region" description="Helical" evidence="5">
    <location>
        <begin position="47"/>
        <end position="69"/>
    </location>
</feature>
<name>A0A4Q7N5X1_9BACT</name>
<sequence length="145" mass="16665">MPLQTFRYAACGGGNTLLDIFIYYISYNFILEKQVVHTFMGAISPHIMAFLISFTVSFPTGYLLNRFIVFPGSTLKGRVQLFRYFLLVVVCIGLNYVFIKLFVEQFHFYPTVAKIFTTIIVVSFSYLTQKQFTFKVEAVKSNESA</sequence>
<evidence type="ECO:0000259" key="6">
    <source>
        <dbReference type="Pfam" id="PF04138"/>
    </source>
</evidence>
<feature type="transmembrane region" description="Helical" evidence="5">
    <location>
        <begin position="81"/>
        <end position="102"/>
    </location>
</feature>
<dbReference type="Proteomes" id="UP000293874">
    <property type="component" value="Unassembled WGS sequence"/>
</dbReference>
<evidence type="ECO:0000256" key="2">
    <source>
        <dbReference type="ARBA" id="ARBA00022692"/>
    </source>
</evidence>
<accession>A0A4Q7N5X1</accession>
<dbReference type="EMBL" id="SGXA01000001">
    <property type="protein sequence ID" value="RZS76461.1"/>
    <property type="molecule type" value="Genomic_DNA"/>
</dbReference>
<organism evidence="7 8">
    <name type="scientific">Pseudobacter ginsenosidimutans</name>
    <dbReference type="NCBI Taxonomy" id="661488"/>
    <lineage>
        <taxon>Bacteria</taxon>
        <taxon>Pseudomonadati</taxon>
        <taxon>Bacteroidota</taxon>
        <taxon>Chitinophagia</taxon>
        <taxon>Chitinophagales</taxon>
        <taxon>Chitinophagaceae</taxon>
        <taxon>Pseudobacter</taxon>
    </lineage>
</organism>
<feature type="transmembrane region" description="Helical" evidence="5">
    <location>
        <begin position="108"/>
        <end position="127"/>
    </location>
</feature>